<protein>
    <submittedName>
        <fullName evidence="1">Uncharacterized protein</fullName>
    </submittedName>
</protein>
<dbReference type="AlphaFoldDB" id="A0A381YSM6"/>
<name>A0A381YSM6_9ZZZZ</name>
<sequence>MLHTAAQRVRVAVMVALLRPAPWGNLGDHYAETLDRRTKGIETRLAMAFSRVALVSCLSRVEP</sequence>
<dbReference type="EMBL" id="UINC01018881">
    <property type="protein sequence ID" value="SVA79631.1"/>
    <property type="molecule type" value="Genomic_DNA"/>
</dbReference>
<proteinExistence type="predicted"/>
<gene>
    <name evidence="1" type="ORF">METZ01_LOCUS132485</name>
</gene>
<organism evidence="1">
    <name type="scientific">marine metagenome</name>
    <dbReference type="NCBI Taxonomy" id="408172"/>
    <lineage>
        <taxon>unclassified sequences</taxon>
        <taxon>metagenomes</taxon>
        <taxon>ecological metagenomes</taxon>
    </lineage>
</organism>
<accession>A0A381YSM6</accession>
<reference evidence="1" key="1">
    <citation type="submission" date="2018-05" db="EMBL/GenBank/DDBJ databases">
        <authorList>
            <person name="Lanie J.A."/>
            <person name="Ng W.-L."/>
            <person name="Kazmierczak K.M."/>
            <person name="Andrzejewski T.M."/>
            <person name="Davidsen T.M."/>
            <person name="Wayne K.J."/>
            <person name="Tettelin H."/>
            <person name="Glass J.I."/>
            <person name="Rusch D."/>
            <person name="Podicherti R."/>
            <person name="Tsui H.-C.T."/>
            <person name="Winkler M.E."/>
        </authorList>
    </citation>
    <scope>NUCLEOTIDE SEQUENCE</scope>
</reference>
<evidence type="ECO:0000313" key="1">
    <source>
        <dbReference type="EMBL" id="SVA79631.1"/>
    </source>
</evidence>